<evidence type="ECO:0000313" key="2">
    <source>
        <dbReference type="EMBL" id="TQK75699.1"/>
    </source>
</evidence>
<evidence type="ECO:0000256" key="1">
    <source>
        <dbReference type="SAM" id="MobiDB-lite"/>
    </source>
</evidence>
<dbReference type="AlphaFoldDB" id="A0A542SM44"/>
<evidence type="ECO:0000313" key="3">
    <source>
        <dbReference type="Proteomes" id="UP000316181"/>
    </source>
</evidence>
<keyword evidence="3" id="KW-1185">Reference proteome</keyword>
<feature type="region of interest" description="Disordered" evidence="1">
    <location>
        <begin position="16"/>
        <end position="39"/>
    </location>
</feature>
<name>A0A542SM44_9MICO</name>
<dbReference type="RefSeq" id="WP_142111069.1">
    <property type="nucleotide sequence ID" value="NZ_BAAATB010000003.1"/>
</dbReference>
<dbReference type="Proteomes" id="UP000316181">
    <property type="component" value="Unassembled WGS sequence"/>
</dbReference>
<accession>A0A542SM44</accession>
<protein>
    <submittedName>
        <fullName evidence="2">Uncharacterized protein</fullName>
    </submittedName>
</protein>
<comment type="caution">
    <text evidence="2">The sequence shown here is derived from an EMBL/GenBank/DDBJ whole genome shotgun (WGS) entry which is preliminary data.</text>
</comment>
<gene>
    <name evidence="2" type="ORF">FB389_0332</name>
</gene>
<feature type="compositionally biased region" description="Basic and acidic residues" evidence="1">
    <location>
        <begin position="16"/>
        <end position="27"/>
    </location>
</feature>
<proteinExistence type="predicted"/>
<reference evidence="2 3" key="1">
    <citation type="submission" date="2019-06" db="EMBL/GenBank/DDBJ databases">
        <title>Sequencing the genomes of 1000 actinobacteria strains.</title>
        <authorList>
            <person name="Klenk H.-P."/>
        </authorList>
    </citation>
    <scope>NUCLEOTIDE SEQUENCE [LARGE SCALE GENOMIC DNA]</scope>
    <source>
        <strain evidence="2 3">DSM 10596</strain>
    </source>
</reference>
<sequence>MARLDATHSRLQAAEERLRKHQHDSNGVRESTVLSEHPHGEEIARQMLLLLDANAAGDSLAECVAAERVHALLDCTSQHHAGRRDMLATARGVGYVKIAPDPEWEEEMRQCIEVSAMRGLSHEILTDGP</sequence>
<dbReference type="EMBL" id="VFNV01000001">
    <property type="protein sequence ID" value="TQK75699.1"/>
    <property type="molecule type" value="Genomic_DNA"/>
</dbReference>
<organism evidence="2 3">
    <name type="scientific">Rarobacter incanus</name>
    <dbReference type="NCBI Taxonomy" id="153494"/>
    <lineage>
        <taxon>Bacteria</taxon>
        <taxon>Bacillati</taxon>
        <taxon>Actinomycetota</taxon>
        <taxon>Actinomycetes</taxon>
        <taxon>Micrococcales</taxon>
        <taxon>Rarobacteraceae</taxon>
        <taxon>Rarobacter</taxon>
    </lineage>
</organism>